<organism evidence="2 3">
    <name type="scientific">Eimeria mitis</name>
    <dbReference type="NCBI Taxonomy" id="44415"/>
    <lineage>
        <taxon>Eukaryota</taxon>
        <taxon>Sar</taxon>
        <taxon>Alveolata</taxon>
        <taxon>Apicomplexa</taxon>
        <taxon>Conoidasida</taxon>
        <taxon>Coccidia</taxon>
        <taxon>Eucoccidiorida</taxon>
        <taxon>Eimeriorina</taxon>
        <taxon>Eimeriidae</taxon>
        <taxon>Eimeria</taxon>
    </lineage>
</organism>
<evidence type="ECO:0000256" key="1">
    <source>
        <dbReference type="SAM" id="MobiDB-lite"/>
    </source>
</evidence>
<dbReference type="RefSeq" id="XP_013353144.1">
    <property type="nucleotide sequence ID" value="XM_013497690.1"/>
</dbReference>
<feature type="compositionally biased region" description="Basic and acidic residues" evidence="1">
    <location>
        <begin position="130"/>
        <end position="141"/>
    </location>
</feature>
<dbReference type="EMBL" id="HG682614">
    <property type="protein sequence ID" value="CDJ30579.1"/>
    <property type="molecule type" value="Genomic_DNA"/>
</dbReference>
<dbReference type="GeneID" id="25375686"/>
<gene>
    <name evidence="2" type="ORF">EMH_0006860</name>
</gene>
<dbReference type="VEuPathDB" id="ToxoDB:EMH_0006860"/>
<proteinExistence type="predicted"/>
<protein>
    <submittedName>
        <fullName evidence="2">Uncharacterized protein</fullName>
    </submittedName>
</protein>
<dbReference type="AlphaFoldDB" id="U6JYS2"/>
<name>U6JYS2_9EIME</name>
<evidence type="ECO:0000313" key="2">
    <source>
        <dbReference type="EMBL" id="CDJ30579.1"/>
    </source>
</evidence>
<sequence length="608" mass="64803">MDGGDSGIAADGTIKTYMLAYGHGFAVPKIRHRSRMPSRSFRIISDGVVATVVIFLLVRCALQLAGKRSLNAWSQGRLAEQASPCEPRKTNKSPNKRREAPRERQREPRTPYTPPESADASAPAESVGNDAHHQPSEEPRGRATPTVTEATAAAGGEQAEQAEAPEPDGPSGATGSVLSAGREDQKEEGQGLPDPCAPPTAAGRKGVSADGRRGAAQWPRCTMPFRSAGTAGVGGYSTGSEGGTTQQPGHPAYRLPTGAEGAWADSRASSIGGTQQLVFPLSDMPAVAAEGGESGEQPAAVPEQPTGQRMPDSQGPERPAGSRDAQEPQQKPATPRTPAAALGSWEAGGAQPVAQADHTSADGWGSREATAAGERAHLKARAAQRTAAVSFTEAAGPLLTRIKRAVTSVKAIDVLRLPGLRKEWPFDFPLIGESNTVEDLNGVLLLLQSLRHHRRPGHSERFTTTFRGFTFEITVSHEVASPNWPDGKVSWATFMRNEPEWLNGRLLLPGGGSVRPLDDVHHTLISLRFLSAPQILHAAAKYMQNFFADVTALFENGDSRSFIERDVPFKTEQDDNIVGSATIRLVGAEWVARWEHKEQLQDGGGNSS</sequence>
<evidence type="ECO:0000313" key="3">
    <source>
        <dbReference type="Proteomes" id="UP000030744"/>
    </source>
</evidence>
<reference evidence="2" key="1">
    <citation type="submission" date="2013-10" db="EMBL/GenBank/DDBJ databases">
        <title>Genomic analysis of the causative agents of coccidiosis in chickens.</title>
        <authorList>
            <person name="Reid A.J."/>
            <person name="Blake D."/>
            <person name="Billington K."/>
            <person name="Browne H."/>
            <person name="Dunn M."/>
            <person name="Hung S."/>
            <person name="Kawahara F."/>
            <person name="Miranda-Saavedra D."/>
            <person name="Mourier T."/>
            <person name="Nagra H."/>
            <person name="Otto T.D."/>
            <person name="Rawlings N."/>
            <person name="Sanchez A."/>
            <person name="Sanders M."/>
            <person name="Subramaniam C."/>
            <person name="Tay Y."/>
            <person name="Dear P."/>
            <person name="Doerig C."/>
            <person name="Gruber A."/>
            <person name="Parkinson J."/>
            <person name="Shirley M."/>
            <person name="Wan K.L."/>
            <person name="Berriman M."/>
            <person name="Tomley F."/>
            <person name="Pain A."/>
        </authorList>
    </citation>
    <scope>NUCLEOTIDE SEQUENCE [LARGE SCALE GENOMIC DNA]</scope>
    <source>
        <strain evidence="2">Houghton</strain>
    </source>
</reference>
<feature type="region of interest" description="Disordered" evidence="1">
    <location>
        <begin position="76"/>
        <end position="268"/>
    </location>
</feature>
<feature type="compositionally biased region" description="Basic and acidic residues" evidence="1">
    <location>
        <begin position="96"/>
        <end position="109"/>
    </location>
</feature>
<feature type="compositionally biased region" description="Low complexity" evidence="1">
    <location>
        <begin position="143"/>
        <end position="164"/>
    </location>
</feature>
<dbReference type="OrthoDB" id="353131at2759"/>
<keyword evidence="3" id="KW-1185">Reference proteome</keyword>
<reference evidence="2" key="2">
    <citation type="submission" date="2013-10" db="EMBL/GenBank/DDBJ databases">
        <authorList>
            <person name="Aslett M."/>
        </authorList>
    </citation>
    <scope>NUCLEOTIDE SEQUENCE [LARGE SCALE GENOMIC DNA]</scope>
    <source>
        <strain evidence="2">Houghton</strain>
    </source>
</reference>
<dbReference type="Proteomes" id="UP000030744">
    <property type="component" value="Unassembled WGS sequence"/>
</dbReference>
<feature type="compositionally biased region" description="Low complexity" evidence="1">
    <location>
        <begin position="115"/>
        <end position="126"/>
    </location>
</feature>
<feature type="compositionally biased region" description="Gly residues" evidence="1">
    <location>
        <begin position="231"/>
        <end position="242"/>
    </location>
</feature>
<feature type="region of interest" description="Disordered" evidence="1">
    <location>
        <begin position="282"/>
        <end position="378"/>
    </location>
</feature>
<accession>U6JYS2</accession>